<feature type="region of interest" description="Disordered" evidence="1">
    <location>
        <begin position="1"/>
        <end position="38"/>
    </location>
</feature>
<sequence length="230" mass="26706">MVAYRLPSPAPSSTNTTNCFPHNNKRKNSLTFHDDTNTNANANNYEHYIDDERIVKNLTKPDQITSETEWPQFIHPDGGIIKITPWGTLRQFVDPKTNETITKFEDCSLEDYSFKSESIEKLYQTPNTPQSIYHNAGQDNIIHTPHNGNRNLSGLIISPESEVEGYVVDGYRQQQQQQQPQQQQQQQHQQFHQQRDCFVPEHENYFGMTDDTVKLEDEIDSSFNIDEEML</sequence>
<reference evidence="2 3" key="1">
    <citation type="submission" date="2013-12" db="EMBL/GenBank/DDBJ databases">
        <title>The Genome Sequence of Candida albicans P78048.</title>
        <authorList>
            <consortium name="The Broad Institute Genome Sequencing Platform"/>
            <consortium name="The Broad Institute Genome Sequencing Center for Infectious Disease"/>
            <person name="Cuomo C."/>
            <person name="Bennett R."/>
            <person name="Hirakawa M."/>
            <person name="Noverr M."/>
            <person name="Mitchell A."/>
            <person name="Young S.K."/>
            <person name="Zeng Q."/>
            <person name="Gargeya S."/>
            <person name="Fitzgerald M."/>
            <person name="Abouelleil A."/>
            <person name="Alvarado L."/>
            <person name="Berlin A.M."/>
            <person name="Chapman S.B."/>
            <person name="Dewar J."/>
            <person name="Goldberg J."/>
            <person name="Griggs A."/>
            <person name="Gujja S."/>
            <person name="Hansen M."/>
            <person name="Howarth C."/>
            <person name="Imamovic A."/>
            <person name="Larimer J."/>
            <person name="McCowan C."/>
            <person name="Murphy C."/>
            <person name="Pearson M."/>
            <person name="Priest M."/>
            <person name="Roberts A."/>
            <person name="Saif S."/>
            <person name="Shea T."/>
            <person name="Sykes S."/>
            <person name="Wortman J."/>
            <person name="Nusbaum C."/>
            <person name="Birren B."/>
        </authorList>
    </citation>
    <scope>NUCLEOTIDE SEQUENCE [LARGE SCALE GENOMIC DNA]</scope>
    <source>
        <strain evidence="2 3">P78048</strain>
    </source>
</reference>
<dbReference type="AlphaFoldDB" id="A0AB34PP89"/>
<proteinExistence type="predicted"/>
<gene>
    <name evidence="2" type="ORF">MG3_05112</name>
</gene>
<comment type="caution">
    <text evidence="2">The sequence shown here is derived from an EMBL/GenBank/DDBJ whole genome shotgun (WGS) entry which is preliminary data.</text>
</comment>
<evidence type="ECO:0000313" key="2">
    <source>
        <dbReference type="EMBL" id="KGR05117.1"/>
    </source>
</evidence>
<feature type="compositionally biased region" description="Low complexity" evidence="1">
    <location>
        <begin position="173"/>
        <end position="192"/>
    </location>
</feature>
<dbReference type="Proteomes" id="UP000030161">
    <property type="component" value="Unassembled WGS sequence"/>
</dbReference>
<dbReference type="EMBL" id="AJIX01000040">
    <property type="protein sequence ID" value="KGR05117.1"/>
    <property type="molecule type" value="Genomic_DNA"/>
</dbReference>
<protein>
    <submittedName>
        <fullName evidence="2">Uncharacterized protein</fullName>
    </submittedName>
</protein>
<organism evidence="2 3">
    <name type="scientific">Candida albicans P78048</name>
    <dbReference type="NCBI Taxonomy" id="1094989"/>
    <lineage>
        <taxon>Eukaryota</taxon>
        <taxon>Fungi</taxon>
        <taxon>Dikarya</taxon>
        <taxon>Ascomycota</taxon>
        <taxon>Saccharomycotina</taxon>
        <taxon>Pichiomycetes</taxon>
        <taxon>Debaryomycetaceae</taxon>
        <taxon>Candida/Lodderomyces clade</taxon>
        <taxon>Candida</taxon>
    </lineage>
</organism>
<feature type="compositionally biased region" description="Polar residues" evidence="1">
    <location>
        <begin position="11"/>
        <end position="21"/>
    </location>
</feature>
<accession>A0AB34PP89</accession>
<feature type="region of interest" description="Disordered" evidence="1">
    <location>
        <begin position="172"/>
        <end position="194"/>
    </location>
</feature>
<evidence type="ECO:0000313" key="3">
    <source>
        <dbReference type="Proteomes" id="UP000030161"/>
    </source>
</evidence>
<name>A0AB34PP89_CANAX</name>
<evidence type="ECO:0000256" key="1">
    <source>
        <dbReference type="SAM" id="MobiDB-lite"/>
    </source>
</evidence>